<keyword evidence="3" id="KW-1185">Reference proteome</keyword>
<feature type="compositionally biased region" description="Basic residues" evidence="1">
    <location>
        <begin position="256"/>
        <end position="267"/>
    </location>
</feature>
<feature type="region of interest" description="Disordered" evidence="1">
    <location>
        <begin position="1"/>
        <end position="22"/>
    </location>
</feature>
<evidence type="ECO:0000313" key="2">
    <source>
        <dbReference type="EMBL" id="RYR45481.1"/>
    </source>
</evidence>
<protein>
    <recommendedName>
        <fullName evidence="4">Transposase MuDR plant domain-containing protein</fullName>
    </recommendedName>
</protein>
<evidence type="ECO:0008006" key="4">
    <source>
        <dbReference type="Google" id="ProtNLM"/>
    </source>
</evidence>
<dbReference type="Proteomes" id="UP000289738">
    <property type="component" value="Chromosome A07"/>
</dbReference>
<feature type="region of interest" description="Disordered" evidence="1">
    <location>
        <begin position="242"/>
        <end position="279"/>
    </location>
</feature>
<proteinExistence type="predicted"/>
<evidence type="ECO:0000256" key="1">
    <source>
        <dbReference type="SAM" id="MobiDB-lite"/>
    </source>
</evidence>
<organism evidence="2 3">
    <name type="scientific">Arachis hypogaea</name>
    <name type="common">Peanut</name>
    <dbReference type="NCBI Taxonomy" id="3818"/>
    <lineage>
        <taxon>Eukaryota</taxon>
        <taxon>Viridiplantae</taxon>
        <taxon>Streptophyta</taxon>
        <taxon>Embryophyta</taxon>
        <taxon>Tracheophyta</taxon>
        <taxon>Spermatophyta</taxon>
        <taxon>Magnoliopsida</taxon>
        <taxon>eudicotyledons</taxon>
        <taxon>Gunneridae</taxon>
        <taxon>Pentapetalae</taxon>
        <taxon>rosids</taxon>
        <taxon>fabids</taxon>
        <taxon>Fabales</taxon>
        <taxon>Fabaceae</taxon>
        <taxon>Papilionoideae</taxon>
        <taxon>50 kb inversion clade</taxon>
        <taxon>dalbergioids sensu lato</taxon>
        <taxon>Dalbergieae</taxon>
        <taxon>Pterocarpus clade</taxon>
        <taxon>Arachis</taxon>
    </lineage>
</organism>
<gene>
    <name evidence="2" type="ORF">Ahy_A07g031306</name>
</gene>
<reference evidence="2 3" key="1">
    <citation type="submission" date="2019-01" db="EMBL/GenBank/DDBJ databases">
        <title>Sequencing of cultivated peanut Arachis hypogaea provides insights into genome evolution and oil improvement.</title>
        <authorList>
            <person name="Chen X."/>
        </authorList>
    </citation>
    <scope>NUCLEOTIDE SEQUENCE [LARGE SCALE GENOMIC DNA]</scope>
    <source>
        <strain evidence="3">cv. Fuhuasheng</strain>
        <tissue evidence="2">Leaves</tissue>
    </source>
</reference>
<comment type="caution">
    <text evidence="2">The sequence shown here is derived from an EMBL/GenBank/DDBJ whole genome shotgun (WGS) entry which is preliminary data.</text>
</comment>
<dbReference type="EMBL" id="SDMP01000007">
    <property type="protein sequence ID" value="RYR45481.1"/>
    <property type="molecule type" value="Genomic_DNA"/>
</dbReference>
<evidence type="ECO:0000313" key="3">
    <source>
        <dbReference type="Proteomes" id="UP000289738"/>
    </source>
</evidence>
<name>A0A445C3K6_ARAHY</name>
<sequence length="388" mass="44010">MNNDSNEEFKATYEAGDDGGDEAVSQPMDVPPFMCSLDLDAMHASEFSEYTNIVVVDPKDGELRIGMEYDSRKLVVATIRSYIISRGVDYVVYEFEPWTFYTKCKSYGRGYDWLVRASLIQKKARWEIQRYNERHTCSMGTISQDHSKLDSNTIAEPMKPLGLSCRRVVVELEGRAAAPPPRLTVEAPRCCYRRSRRERKPAKSLLSHRRCILPAPPFKPIAVHRVARSAAVIVVIEKRQNATGEGGGPFPARSCRERRRGRRRRRALLPPSKPSMKGTLPLCAKKRKQRCLSIAAVARVCGGEHRRRRGWSPPSELPAEEAAATVCTEKSSVVRIKGRRRRSASASGFWNLTEDRCRRSEMPNLPLLVVDSEYWVVAFKLCNFDTEN</sequence>
<accession>A0A445C3K6</accession>
<dbReference type="AlphaFoldDB" id="A0A445C3K6"/>